<feature type="region of interest" description="Disordered" evidence="1">
    <location>
        <begin position="143"/>
        <end position="201"/>
    </location>
</feature>
<organism evidence="2 3">
    <name type="scientific">Pleurodeles waltl</name>
    <name type="common">Iberian ribbed newt</name>
    <dbReference type="NCBI Taxonomy" id="8319"/>
    <lineage>
        <taxon>Eukaryota</taxon>
        <taxon>Metazoa</taxon>
        <taxon>Chordata</taxon>
        <taxon>Craniata</taxon>
        <taxon>Vertebrata</taxon>
        <taxon>Euteleostomi</taxon>
        <taxon>Amphibia</taxon>
        <taxon>Batrachia</taxon>
        <taxon>Caudata</taxon>
        <taxon>Salamandroidea</taxon>
        <taxon>Salamandridae</taxon>
        <taxon>Pleurodelinae</taxon>
        <taxon>Pleurodeles</taxon>
    </lineage>
</organism>
<keyword evidence="3" id="KW-1185">Reference proteome</keyword>
<gene>
    <name evidence="2" type="ORF">NDU88_007363</name>
</gene>
<feature type="compositionally biased region" description="Low complexity" evidence="1">
    <location>
        <begin position="83"/>
        <end position="95"/>
    </location>
</feature>
<proteinExistence type="predicted"/>
<evidence type="ECO:0000256" key="1">
    <source>
        <dbReference type="SAM" id="MobiDB-lite"/>
    </source>
</evidence>
<dbReference type="EMBL" id="JANPWB010000010">
    <property type="protein sequence ID" value="KAJ1141026.1"/>
    <property type="molecule type" value="Genomic_DNA"/>
</dbReference>
<feature type="region of interest" description="Disordered" evidence="1">
    <location>
        <begin position="75"/>
        <end position="98"/>
    </location>
</feature>
<feature type="compositionally biased region" description="Gly residues" evidence="1">
    <location>
        <begin position="189"/>
        <end position="201"/>
    </location>
</feature>
<evidence type="ECO:0000313" key="3">
    <source>
        <dbReference type="Proteomes" id="UP001066276"/>
    </source>
</evidence>
<protein>
    <submittedName>
        <fullName evidence="2">Uncharacterized protein</fullName>
    </submittedName>
</protein>
<name>A0AAV7QNU5_PLEWA</name>
<dbReference type="AlphaFoldDB" id="A0AAV7QNU5"/>
<evidence type="ECO:0000313" key="2">
    <source>
        <dbReference type="EMBL" id="KAJ1141026.1"/>
    </source>
</evidence>
<dbReference type="Proteomes" id="UP001066276">
    <property type="component" value="Chromosome 6"/>
</dbReference>
<reference evidence="2" key="1">
    <citation type="journal article" date="2022" name="bioRxiv">
        <title>Sequencing and chromosome-scale assembly of the giantPleurodeles waltlgenome.</title>
        <authorList>
            <person name="Brown T."/>
            <person name="Elewa A."/>
            <person name="Iarovenko S."/>
            <person name="Subramanian E."/>
            <person name="Araus A.J."/>
            <person name="Petzold A."/>
            <person name="Susuki M."/>
            <person name="Suzuki K.-i.T."/>
            <person name="Hayashi T."/>
            <person name="Toyoda A."/>
            <person name="Oliveira C."/>
            <person name="Osipova E."/>
            <person name="Leigh N.D."/>
            <person name="Simon A."/>
            <person name="Yun M.H."/>
        </authorList>
    </citation>
    <scope>NUCLEOTIDE SEQUENCE</scope>
    <source>
        <strain evidence="2">20211129_DDA</strain>
        <tissue evidence="2">Liver</tissue>
    </source>
</reference>
<comment type="caution">
    <text evidence="2">The sequence shown here is derived from an EMBL/GenBank/DDBJ whole genome shotgun (WGS) entry which is preliminary data.</text>
</comment>
<sequence>MPFVGPDHGVFPGAAAVRGGPVQNGNPERVAPSLSVQFWLFGRVSILREASSHPGVSATFRGPSAHLCHHSRHQEVPLRKRPSAAPAPARGVSPGCSAASQLSSADVLEPAHGRSATHIALSPPRCSSTAPACRGDHVWSAASAPSRVLSSPRHTSVPARPHREGSSVRPRLSRGNQHRPPFCFQGWIGRIGRGSGTGPLS</sequence>
<accession>A0AAV7QNU5</accession>